<dbReference type="Gramene" id="PNW72838">
    <property type="protein sequence ID" value="PNW72838"/>
    <property type="gene ID" value="CHLRE_14g608350v5"/>
</dbReference>
<dbReference type="Proteomes" id="UP000006906">
    <property type="component" value="Chromosome 14"/>
</dbReference>
<sequence length="690" mass="72941">MSSQPPWARTGFTSPVARFRRCSRLSVELELDADEDVIQHPALLASLCVAGVGADVAHNIAELRLKGALELPSLVTVALMLAGTLRHVRILALDNRPYGMGSLDSNKLHALHTTLHGAFPALEELILPARACLRGLEAFAGSRLHTVRVMADSPGSLRMSHVRSLVQLPQLRQLDLDGEDWIADWSSDSDDEEEEADEDEDDCPACAAYLHLGDASDEETFRDMNDQEVGELWALRRLLVSPPPALERLRWPQWPQQEVGFAGGRITCVELRGHCAADLHRGAAVLLPVLAATGRRLPLLKAGHLGDYPERIISQLQPHTPVSRLLAVTDRVKLMGLKLMERTSRHQPSAEAAATALQAVVRAVGGLPEELRFGGYGRPARLELQTRPRYSAGAGGDRQAAGSAATPATPAAVAEVTAQQVLERAAARMWDTAQAEAAATVAEAEAAEAAYVADNSWYRREKLVRMHVLLRGPFMWQLTCGPDGAASGSGAARLKEWLESLVARSPPPATASVAGATPGIQARIAAEAPGEVKVRRCSFAACGSGSAMALAECGDPIAALQLYRAAVAAAAGEAPGCLQVSVCKAGAAWTVEISKVIRELWEDHRRSAPVLAMPTGTAAAAGQGLAARGPPEAGAERPGQAAAGQVGAAAGQGEAVAGRAGVAAWECDLQVLQRLLLLTEQAHEVVGSGE</sequence>
<dbReference type="PANTHER" id="PTHR13339">
    <property type="entry name" value="COP9 SIGNALOSOME COMPLEX SUBUNIT 8"/>
    <property type="match status" value="1"/>
</dbReference>
<dbReference type="ExpressionAtlas" id="A0A2K3CX40">
    <property type="expression patterns" value="baseline"/>
</dbReference>
<organism evidence="3 4">
    <name type="scientific">Chlamydomonas reinhardtii</name>
    <name type="common">Chlamydomonas smithii</name>
    <dbReference type="NCBI Taxonomy" id="3055"/>
    <lineage>
        <taxon>Eukaryota</taxon>
        <taxon>Viridiplantae</taxon>
        <taxon>Chlorophyta</taxon>
        <taxon>core chlorophytes</taxon>
        <taxon>Chlorophyceae</taxon>
        <taxon>CS clade</taxon>
        <taxon>Chlamydomonadales</taxon>
        <taxon>Chlamydomonadaceae</taxon>
        <taxon>Chlamydomonas</taxon>
    </lineage>
</organism>
<dbReference type="EMBL" id="CM008975">
    <property type="protein sequence ID" value="PNW72838.1"/>
    <property type="molecule type" value="Genomic_DNA"/>
</dbReference>
<evidence type="ECO:0000256" key="1">
    <source>
        <dbReference type="ARBA" id="ARBA00022490"/>
    </source>
</evidence>
<proteinExistence type="predicted"/>
<dbReference type="KEGG" id="cre:CHLRE_14g608350v5"/>
<dbReference type="RefSeq" id="XP_042916597.1">
    <property type="nucleotide sequence ID" value="XM_043069924.1"/>
</dbReference>
<dbReference type="InterPro" id="IPR033205">
    <property type="entry name" value="COP9_CSN8"/>
</dbReference>
<feature type="compositionally biased region" description="Low complexity" evidence="2">
    <location>
        <begin position="621"/>
        <end position="631"/>
    </location>
</feature>
<keyword evidence="4" id="KW-1185">Reference proteome</keyword>
<evidence type="ECO:0000256" key="2">
    <source>
        <dbReference type="SAM" id="MobiDB-lite"/>
    </source>
</evidence>
<dbReference type="GeneID" id="66056131"/>
<evidence type="ECO:0000313" key="3">
    <source>
        <dbReference type="EMBL" id="PNW72838.1"/>
    </source>
</evidence>
<gene>
    <name evidence="3" type="ORF">CHLRE_14g608350v5</name>
</gene>
<dbReference type="GO" id="GO:0010387">
    <property type="term" value="P:COP9 signalosome assembly"/>
    <property type="evidence" value="ECO:0007669"/>
    <property type="project" value="InterPro"/>
</dbReference>
<evidence type="ECO:0000313" key="4">
    <source>
        <dbReference type="Proteomes" id="UP000006906"/>
    </source>
</evidence>
<feature type="region of interest" description="Disordered" evidence="2">
    <location>
        <begin position="621"/>
        <end position="641"/>
    </location>
</feature>
<name>A0A2K3CX40_CHLRE</name>
<dbReference type="AlphaFoldDB" id="A0A2K3CX40"/>
<dbReference type="GO" id="GO:0008180">
    <property type="term" value="C:COP9 signalosome"/>
    <property type="evidence" value="ECO:0007669"/>
    <property type="project" value="InterPro"/>
</dbReference>
<reference evidence="3 4" key="1">
    <citation type="journal article" date="2007" name="Science">
        <title>The Chlamydomonas genome reveals the evolution of key animal and plant functions.</title>
        <authorList>
            <person name="Merchant S.S."/>
            <person name="Prochnik S.E."/>
            <person name="Vallon O."/>
            <person name="Harris E.H."/>
            <person name="Karpowicz S.J."/>
            <person name="Witman G.B."/>
            <person name="Terry A."/>
            <person name="Salamov A."/>
            <person name="Fritz-Laylin L.K."/>
            <person name="Marechal-Drouard L."/>
            <person name="Marshall W.F."/>
            <person name="Qu L.H."/>
            <person name="Nelson D.R."/>
            <person name="Sanderfoot A.A."/>
            <person name="Spalding M.H."/>
            <person name="Kapitonov V.V."/>
            <person name="Ren Q."/>
            <person name="Ferris P."/>
            <person name="Lindquist E."/>
            <person name="Shapiro H."/>
            <person name="Lucas S.M."/>
            <person name="Grimwood J."/>
            <person name="Schmutz J."/>
            <person name="Cardol P."/>
            <person name="Cerutti H."/>
            <person name="Chanfreau G."/>
            <person name="Chen C.L."/>
            <person name="Cognat V."/>
            <person name="Croft M.T."/>
            <person name="Dent R."/>
            <person name="Dutcher S."/>
            <person name="Fernandez E."/>
            <person name="Fukuzawa H."/>
            <person name="Gonzalez-Ballester D."/>
            <person name="Gonzalez-Halphen D."/>
            <person name="Hallmann A."/>
            <person name="Hanikenne M."/>
            <person name="Hippler M."/>
            <person name="Inwood W."/>
            <person name="Jabbari K."/>
            <person name="Kalanon M."/>
            <person name="Kuras R."/>
            <person name="Lefebvre P.A."/>
            <person name="Lemaire S.D."/>
            <person name="Lobanov A.V."/>
            <person name="Lohr M."/>
            <person name="Manuell A."/>
            <person name="Meier I."/>
            <person name="Mets L."/>
            <person name="Mittag M."/>
            <person name="Mittelmeier T."/>
            <person name="Moroney J.V."/>
            <person name="Moseley J."/>
            <person name="Napoli C."/>
            <person name="Nedelcu A.M."/>
            <person name="Niyogi K."/>
            <person name="Novoselov S.V."/>
            <person name="Paulsen I.T."/>
            <person name="Pazour G."/>
            <person name="Purton S."/>
            <person name="Ral J.P."/>
            <person name="Riano-Pachon D.M."/>
            <person name="Riekhof W."/>
            <person name="Rymarquis L."/>
            <person name="Schroda M."/>
            <person name="Stern D."/>
            <person name="Umen J."/>
            <person name="Willows R."/>
            <person name="Wilson N."/>
            <person name="Zimmer S.L."/>
            <person name="Allmer J."/>
            <person name="Balk J."/>
            <person name="Bisova K."/>
            <person name="Chen C.J."/>
            <person name="Elias M."/>
            <person name="Gendler K."/>
            <person name="Hauser C."/>
            <person name="Lamb M.R."/>
            <person name="Ledford H."/>
            <person name="Long J.C."/>
            <person name="Minagawa J."/>
            <person name="Page M.D."/>
            <person name="Pan J."/>
            <person name="Pootakham W."/>
            <person name="Roje S."/>
            <person name="Rose A."/>
            <person name="Stahlberg E."/>
            <person name="Terauchi A.M."/>
            <person name="Yang P."/>
            <person name="Ball S."/>
            <person name="Bowler C."/>
            <person name="Dieckmann C.L."/>
            <person name="Gladyshev V.N."/>
            <person name="Green P."/>
            <person name="Jorgensen R."/>
            <person name="Mayfield S."/>
            <person name="Mueller-Roeber B."/>
            <person name="Rajamani S."/>
            <person name="Sayre R.T."/>
            <person name="Brokstein P."/>
            <person name="Dubchak I."/>
            <person name="Goodstein D."/>
            <person name="Hornick L."/>
            <person name="Huang Y.W."/>
            <person name="Jhaveri J."/>
            <person name="Luo Y."/>
            <person name="Martinez D."/>
            <person name="Ngau W.C."/>
            <person name="Otillar B."/>
            <person name="Poliakov A."/>
            <person name="Porter A."/>
            <person name="Szajkowski L."/>
            <person name="Werner G."/>
            <person name="Zhou K."/>
            <person name="Grigoriev I.V."/>
            <person name="Rokhsar D.S."/>
            <person name="Grossman A.R."/>
        </authorList>
    </citation>
    <scope>NUCLEOTIDE SEQUENCE [LARGE SCALE GENOMIC DNA]</scope>
    <source>
        <strain evidence="4">CC-503</strain>
    </source>
</reference>
<dbReference type="InParanoid" id="A0A2K3CX40"/>
<dbReference type="GO" id="GO:0000338">
    <property type="term" value="P:protein deneddylation"/>
    <property type="evidence" value="ECO:0007669"/>
    <property type="project" value="InterPro"/>
</dbReference>
<protein>
    <submittedName>
        <fullName evidence="3">Uncharacterized protein</fullName>
    </submittedName>
</protein>
<keyword evidence="1" id="KW-0963">Cytoplasm</keyword>
<accession>A0A2K3CX40</accession>
<dbReference type="PANTHER" id="PTHR13339:SF0">
    <property type="entry name" value="COP9 SIGNALOSOME COMPLEX SUBUNIT 8"/>
    <property type="match status" value="1"/>
</dbReference>
<dbReference type="OrthoDB" id="559197at2759"/>